<sequence>MLDRLVPDIERNRQQILIDSSSPQNNNDIMFNKIYRDLQYKYSLTPFVSLLLHLDGIALSRSSKLNLWLFSCTIIELPVELRYRCCNTVVLSVWVGYREPIIDAWLSESLQQLNTLLHGPRKLGSDTEHVANQLISIYYKDHPLFYKKIQNYVLHLHCHLADQYYLHGSLSNLGVFGQESFLGYLSRGRSGTRNLGQIIVNNYHVDFTLCNQSQQISNNQSKEIDGLQVMATRRQVVPRQIYTPTQTTPPPNHYLIVFQDTNSYQIVARSSVKRVQGDYAFITIHHKLIKAKIIHQGSFEDCSTERSRLTRISQTESNSENDDCQREGINASHSYTNNAMHSKTNQLDCPPSVTSKSPVPTRNASLRNIFDQARNNAEGHVSRVVTGEEISWNNPDEILELSPKQIGDWVVGTRKLGDPGRIDFSERKRNRGTLKSNKSQLDDQDDDDDCADYNCVDSDDRQAMLEIDSFVLEDMNALFMELDKKIASSSSKVDQQMQKLCTKIDRLASQTNVMFGSINLLDIMSTDYDDYTREVLRKVFTEDERKNCILPPRREYLKREPLDEDKYKLCMNAVRIKFKLDSVNFGLFYKSLLRRKITDFLIEERRRDTQKLARQSLKESRPEQTNVLSFD</sequence>
<evidence type="ECO:0000313" key="3">
    <source>
        <dbReference type="Proteomes" id="UP000663887"/>
    </source>
</evidence>
<evidence type="ECO:0000313" key="2">
    <source>
        <dbReference type="EMBL" id="CAF1980658.1"/>
    </source>
</evidence>
<gene>
    <name evidence="2" type="ORF">XDN619_LOCUS2354</name>
</gene>
<dbReference type="AlphaFoldDB" id="A0A816MFM7"/>
<feature type="compositionally biased region" description="Low complexity" evidence="1">
    <location>
        <begin position="350"/>
        <end position="361"/>
    </location>
</feature>
<reference evidence="2" key="1">
    <citation type="submission" date="2021-02" db="EMBL/GenBank/DDBJ databases">
        <authorList>
            <person name="Nowell W R."/>
        </authorList>
    </citation>
    <scope>NUCLEOTIDE SEQUENCE</scope>
</reference>
<feature type="region of interest" description="Disordered" evidence="1">
    <location>
        <begin position="341"/>
        <end position="361"/>
    </location>
</feature>
<name>A0A816MFM7_9BILA</name>
<organism evidence="2 3">
    <name type="scientific">Rotaria magnacalcarata</name>
    <dbReference type="NCBI Taxonomy" id="392030"/>
    <lineage>
        <taxon>Eukaryota</taxon>
        <taxon>Metazoa</taxon>
        <taxon>Spiralia</taxon>
        <taxon>Gnathifera</taxon>
        <taxon>Rotifera</taxon>
        <taxon>Eurotatoria</taxon>
        <taxon>Bdelloidea</taxon>
        <taxon>Philodinida</taxon>
        <taxon>Philodinidae</taxon>
        <taxon>Rotaria</taxon>
    </lineage>
</organism>
<dbReference type="EMBL" id="CAJNRG010000110">
    <property type="protein sequence ID" value="CAF1980658.1"/>
    <property type="molecule type" value="Genomic_DNA"/>
</dbReference>
<feature type="region of interest" description="Disordered" evidence="1">
    <location>
        <begin position="310"/>
        <end position="329"/>
    </location>
</feature>
<proteinExistence type="predicted"/>
<dbReference type="Proteomes" id="UP000663887">
    <property type="component" value="Unassembled WGS sequence"/>
</dbReference>
<feature type="region of interest" description="Disordered" evidence="1">
    <location>
        <begin position="420"/>
        <end position="447"/>
    </location>
</feature>
<evidence type="ECO:0000256" key="1">
    <source>
        <dbReference type="SAM" id="MobiDB-lite"/>
    </source>
</evidence>
<accession>A0A816MFM7</accession>
<protein>
    <submittedName>
        <fullName evidence="2">Uncharacterized protein</fullName>
    </submittedName>
</protein>
<comment type="caution">
    <text evidence="2">The sequence shown here is derived from an EMBL/GenBank/DDBJ whole genome shotgun (WGS) entry which is preliminary data.</text>
</comment>